<name>A0A6C0F9R0_9ZZZZ</name>
<dbReference type="EMBL" id="MN739028">
    <property type="protein sequence ID" value="QHT35905.1"/>
    <property type="molecule type" value="Genomic_DNA"/>
</dbReference>
<proteinExistence type="predicted"/>
<feature type="region of interest" description="Disordered" evidence="1">
    <location>
        <begin position="366"/>
        <end position="387"/>
    </location>
</feature>
<reference evidence="2" key="1">
    <citation type="journal article" date="2020" name="Nature">
        <title>Giant virus diversity and host interactions through global metagenomics.</title>
        <authorList>
            <person name="Schulz F."/>
            <person name="Roux S."/>
            <person name="Paez-Espino D."/>
            <person name="Jungbluth S."/>
            <person name="Walsh D.A."/>
            <person name="Denef V.J."/>
            <person name="McMahon K.D."/>
            <person name="Konstantinidis K.T."/>
            <person name="Eloe-Fadrosh E.A."/>
            <person name="Kyrpides N.C."/>
            <person name="Woyke T."/>
        </authorList>
    </citation>
    <scope>NUCLEOTIDE SEQUENCE</scope>
    <source>
        <strain evidence="2">GVMAG-M-3300009182-46</strain>
    </source>
</reference>
<feature type="compositionally biased region" description="Acidic residues" evidence="1">
    <location>
        <begin position="660"/>
        <end position="683"/>
    </location>
</feature>
<feature type="region of interest" description="Disordered" evidence="1">
    <location>
        <begin position="654"/>
        <end position="683"/>
    </location>
</feature>
<sequence>MSSSTQLNEKLPSIKNINFEGKQVWPSQIKNVQMRFQTQEDLQLLIINIFLHDFGHDYNFAKDGYLKRIVKNVADLESMGVTIGNSNLKVLVETLSGPREIFMYDDRKFVDAERDFDKEDLEPAVLNYLNFKKKYNETLDALEESVEQKGGAVTEVLTKMAKPLIIHLKPVTPEEETEKSLILRLKTVDPKEEIPTVQVFSSLNGEIIKDFTKSLNNDPNFLTMFSTLKLYATSFLGENDYKSQIPEGLSPETFYKCDMHYSIVTSLYGLVSYYDEVLKETKVEDEETKIMILKTSIFSDFLSMLLFAYLDKAPNGKYYETNAEKDPLDVLDSAEVLNGFISLFAQYAGMADDQFAEFKKTRFSSLEKDNESVQQESSGQKGGAPAEEVPVVEPLQINVTKKYYVRRRYGILHNNLLTTVARGIFLKTGLWQQIYPEIPDFTDENVDGISYELLKNQGLQNEMLMAEILILKHMLKEVLPDVLFLANGIDDKLKNFLDVYLYKCSGYKMELREEPTRDKELDFYASKPEDDVVPKDLEDFIVDDKEEEELMEGGKIVQRGGTLTKMEETSIFPTTFNLEMLFELEKKQLTREQIETAYRINELVIENLKESAIPPFEVVIDEERKREIKNLMELLKFNTTLIARADIVQSGGAALKEEEQKEDLEPAAEEPESKAEEDDPQLEEVAVDVTPEPAQEPPAKPSIYRFPAPKKRFIYDNASKLTSNLSGLSLFHKADALNEIHRTSKTDEEFEDLRKKFKAAQNFFGLYKSLKRGVICAGSSMMDAMDNCSLSLGATEPKEIGTTNYEFVYDSPDGNSHMSYGGAVLFYKTLDESGEECIAATIDFSLKTKLPGQTEEDVARVNTTEMKVADAEDLKARIVYKTIVQRMKTLFFKTYGEQMEDNTAWKDLSPPEIREYMFDKVRRLWSMLQYKPFSPEQSTNNNDNFNSLLGATALKNLGDLLQEAQGALQWGGYINDLGELSPETQRFIAENGIEPIFRSTSSKDAIVPYDENGNALRLAVQGDRPSAFRSVYFMMNAISGINLFAIGGYLQGGRSLLVSRNQSTLELLTEEEGPTVNFAESDKEPMLIKCPKYGKVIYVNTEKKNVDLKHLAIKDPAFKRKIKTPEPGKPSVAQRDIAELERAGEFIPSLSAFNPETKPKPKPKPKLEDLEFVIEKYEEPAEKAFAKKVFEKEELKEREEETVAKGVKKMRAENGETTDLIAKFFTVPEEEKRVPFKKATKRRRHNYKKAKITRKHAKKFRKPKHTKRHLKKHVKRCKKGCHYTLKRKLKK</sequence>
<organism evidence="2">
    <name type="scientific">viral metagenome</name>
    <dbReference type="NCBI Taxonomy" id="1070528"/>
    <lineage>
        <taxon>unclassified sequences</taxon>
        <taxon>metagenomes</taxon>
        <taxon>organismal metagenomes</taxon>
    </lineage>
</organism>
<evidence type="ECO:0000313" key="2">
    <source>
        <dbReference type="EMBL" id="QHT35905.1"/>
    </source>
</evidence>
<protein>
    <submittedName>
        <fullName evidence="2">Uncharacterized protein</fullName>
    </submittedName>
</protein>
<accession>A0A6C0F9R0</accession>
<evidence type="ECO:0000256" key="1">
    <source>
        <dbReference type="SAM" id="MobiDB-lite"/>
    </source>
</evidence>
<feature type="region of interest" description="Disordered" evidence="1">
    <location>
        <begin position="1235"/>
        <end position="1276"/>
    </location>
</feature>